<dbReference type="OrthoDB" id="183819at2"/>
<gene>
    <name evidence="2" type="ORF">FEM03_09570</name>
</gene>
<evidence type="ECO:0000259" key="1">
    <source>
        <dbReference type="Pfam" id="PF01261"/>
    </source>
</evidence>
<keyword evidence="2" id="KW-0413">Isomerase</keyword>
<dbReference type="InterPro" id="IPR036237">
    <property type="entry name" value="Xyl_isomerase-like_sf"/>
</dbReference>
<sequence length="316" mass="34928">MNMMTKNFSRRGFLGRSVLATGGALLGGVEGVRAAEGEGAGEMPMVSVFTKHFQGLDFERLADAIVATGVKGVDAPVRKGGHVEPERVEEDLPKLAAVLKDRGLTLTMLTTGINAVNEEQHTEKVLRTAKALGVMHYRMNYFRYDLKKPIWDQVEEWKPAIKDLAALSKEIGIGAMYQNHSGKEYFGAPVWDAYGVLREYPVEQMSFAFDIMHAMIEGGKSWPLELALVKENVGAYYFKNFKPMEGGKFQDCPLKDGVVGKGYVEELKKLKWTGPVSLHVEYLKGSVKEEGYLEKAIAATKGDLATLTEWWGASQG</sequence>
<keyword evidence="3" id="KW-1185">Reference proteome</keyword>
<name>A0A5R8KFS2_9BACT</name>
<evidence type="ECO:0000313" key="3">
    <source>
        <dbReference type="Proteomes" id="UP000306196"/>
    </source>
</evidence>
<protein>
    <submittedName>
        <fullName evidence="2">Sugar phosphate isomerase/epimerase</fullName>
    </submittedName>
</protein>
<dbReference type="Gene3D" id="3.20.20.150">
    <property type="entry name" value="Divalent-metal-dependent TIM barrel enzymes"/>
    <property type="match status" value="1"/>
</dbReference>
<dbReference type="InterPro" id="IPR050312">
    <property type="entry name" value="IolE/XylAMocC-like"/>
</dbReference>
<dbReference type="Pfam" id="PF01261">
    <property type="entry name" value="AP_endonuc_2"/>
    <property type="match status" value="1"/>
</dbReference>
<evidence type="ECO:0000313" key="2">
    <source>
        <dbReference type="EMBL" id="TLD71148.1"/>
    </source>
</evidence>
<accession>A0A5R8KFS2</accession>
<dbReference type="Proteomes" id="UP000306196">
    <property type="component" value="Unassembled WGS sequence"/>
</dbReference>
<feature type="domain" description="Xylose isomerase-like TIM barrel" evidence="1">
    <location>
        <begin position="63"/>
        <end position="297"/>
    </location>
</feature>
<dbReference type="EMBL" id="VAUV01000006">
    <property type="protein sequence ID" value="TLD71148.1"/>
    <property type="molecule type" value="Genomic_DNA"/>
</dbReference>
<dbReference type="SUPFAM" id="SSF51658">
    <property type="entry name" value="Xylose isomerase-like"/>
    <property type="match status" value="1"/>
</dbReference>
<dbReference type="GO" id="GO:0016853">
    <property type="term" value="F:isomerase activity"/>
    <property type="evidence" value="ECO:0007669"/>
    <property type="project" value="UniProtKB-KW"/>
</dbReference>
<comment type="caution">
    <text evidence="2">The sequence shown here is derived from an EMBL/GenBank/DDBJ whole genome shotgun (WGS) entry which is preliminary data.</text>
</comment>
<reference evidence="2 3" key="1">
    <citation type="submission" date="2019-05" db="EMBL/GenBank/DDBJ databases">
        <title>Verrucobacter flavum gen. nov., sp. nov. a new member of the family Verrucomicrobiaceae.</title>
        <authorList>
            <person name="Szuroczki S."/>
            <person name="Abbaszade G."/>
            <person name="Szabo A."/>
            <person name="Felfoldi T."/>
            <person name="Schumann P."/>
            <person name="Boka K."/>
            <person name="Keki Z."/>
            <person name="Toumi M."/>
            <person name="Toth E."/>
        </authorList>
    </citation>
    <scope>NUCLEOTIDE SEQUENCE [LARGE SCALE GENOMIC DNA]</scope>
    <source>
        <strain evidence="2 3">MG-N-17</strain>
    </source>
</reference>
<dbReference type="InterPro" id="IPR006311">
    <property type="entry name" value="TAT_signal"/>
</dbReference>
<dbReference type="InterPro" id="IPR013022">
    <property type="entry name" value="Xyl_isomerase-like_TIM-brl"/>
</dbReference>
<dbReference type="PROSITE" id="PS51318">
    <property type="entry name" value="TAT"/>
    <property type="match status" value="1"/>
</dbReference>
<dbReference type="AlphaFoldDB" id="A0A5R8KFS2"/>
<dbReference type="PANTHER" id="PTHR12110">
    <property type="entry name" value="HYDROXYPYRUVATE ISOMERASE"/>
    <property type="match status" value="1"/>
</dbReference>
<organism evidence="2 3">
    <name type="scientific">Phragmitibacter flavus</name>
    <dbReference type="NCBI Taxonomy" id="2576071"/>
    <lineage>
        <taxon>Bacteria</taxon>
        <taxon>Pseudomonadati</taxon>
        <taxon>Verrucomicrobiota</taxon>
        <taxon>Verrucomicrobiia</taxon>
        <taxon>Verrucomicrobiales</taxon>
        <taxon>Verrucomicrobiaceae</taxon>
        <taxon>Phragmitibacter</taxon>
    </lineage>
</organism>
<proteinExistence type="predicted"/>